<evidence type="ECO:0000313" key="9">
    <source>
        <dbReference type="EMBL" id="XBC50042.1"/>
    </source>
</evidence>
<dbReference type="InterPro" id="IPR002178">
    <property type="entry name" value="PTS_EIIA_type-2_dom"/>
</dbReference>
<reference evidence="9" key="1">
    <citation type="submission" date="2023-12" db="EMBL/GenBank/DDBJ databases">
        <title>Dolosigranulum savutii sp. nov. isolated from human upper respiratory samples collected in Botswana.</title>
        <authorList>
            <person name="Kelly M.S."/>
        </authorList>
    </citation>
    <scope>NUCLEOTIDE SEQUENCE</scope>
    <source>
        <strain evidence="9">MSK294</strain>
    </source>
</reference>
<dbReference type="Gene3D" id="1.10.1790.10">
    <property type="entry name" value="PRD domain"/>
    <property type="match status" value="1"/>
</dbReference>
<dbReference type="InterPro" id="IPR011608">
    <property type="entry name" value="PRD"/>
</dbReference>
<dbReference type="SUPFAM" id="SSF46785">
    <property type="entry name" value="Winged helix' DNA-binding domain"/>
    <property type="match status" value="1"/>
</dbReference>
<evidence type="ECO:0000259" key="6">
    <source>
        <dbReference type="PROSITE" id="PS51094"/>
    </source>
</evidence>
<dbReference type="AlphaFoldDB" id="A0AB74TWM9"/>
<protein>
    <submittedName>
        <fullName evidence="9">PRD domain-containing protein</fullName>
    </submittedName>
</protein>
<keyword evidence="2" id="KW-0677">Repeat</keyword>
<dbReference type="KEGG" id="dst:VUQ06_02165"/>
<dbReference type="InterPro" id="IPR007737">
    <property type="entry name" value="Mga_HTH"/>
</dbReference>
<dbReference type="InterPro" id="IPR036095">
    <property type="entry name" value="PTS_EIIB-like_sf"/>
</dbReference>
<dbReference type="SUPFAM" id="SSF63520">
    <property type="entry name" value="PTS-regulatory domain, PRD"/>
    <property type="match status" value="1"/>
</dbReference>
<dbReference type="GO" id="GO:0006355">
    <property type="term" value="P:regulation of DNA-templated transcription"/>
    <property type="evidence" value="ECO:0007669"/>
    <property type="project" value="InterPro"/>
</dbReference>
<dbReference type="GO" id="GO:0009401">
    <property type="term" value="P:phosphoenolpyruvate-dependent sugar phosphotransferase system"/>
    <property type="evidence" value="ECO:0007669"/>
    <property type="project" value="InterPro"/>
</dbReference>
<gene>
    <name evidence="9" type="ORF">VUQ06_02165</name>
</gene>
<dbReference type="Pfam" id="PF08279">
    <property type="entry name" value="HTH_11"/>
    <property type="match status" value="1"/>
</dbReference>
<dbReference type="SUPFAM" id="SSF55804">
    <property type="entry name" value="Phoshotransferase/anion transport protein"/>
    <property type="match status" value="1"/>
</dbReference>
<dbReference type="EMBL" id="CP142435">
    <property type="protein sequence ID" value="XBC50042.1"/>
    <property type="molecule type" value="Genomic_DNA"/>
</dbReference>
<dbReference type="Gene3D" id="1.10.10.10">
    <property type="entry name" value="Winged helix-like DNA-binding domain superfamily/Winged helix DNA-binding domain"/>
    <property type="match status" value="2"/>
</dbReference>
<accession>A0AB74TWM9</accession>
<organism evidence="9">
    <name type="scientific">Dolosigranulum savutiense</name>
    <dbReference type="NCBI Taxonomy" id="3110288"/>
    <lineage>
        <taxon>Bacteria</taxon>
        <taxon>Bacillati</taxon>
        <taxon>Bacillota</taxon>
        <taxon>Bacilli</taxon>
        <taxon>Lactobacillales</taxon>
        <taxon>Carnobacteriaceae</taxon>
        <taxon>Dolosigranulum</taxon>
    </lineage>
</organism>
<sequence>MNSYEKQIIRLLLQSQSFVPAKEIASSVGLSRRTIYRYINHLHEKLDDHNIEIISKKGRGFKIVIPENKVITLNHILNNINNMDDYYFRKKSVISYLLYNVEVPREKIEEKLFISTSTFNRLLYEINEDLLEWNIKISTNKITKFIGEEICIKKFLLSFIIKNNSWNELISDYGISKERILEIIDQYKVDNNFNKKVLEYAAMIIVLRRQKKIITKLSTVDILFMKEIKEELDYFDSSEVTDVLNGIVNDIIDSSNQFDNVSDEIIEIKNNLMVHIKTLLKRAMVKIEINNPYLKDIKNKYPIEYNLAGLMMLQLSNYFNYKFSVDEVGYIALYLVTITQKKRKNQNNINTVVVCDNGLSTAFLLKEELNMYFPELNIIKIYSKESLERCQLTNIDIIVTTIPLEDDFGCFVVPINQLSLIENIDKVKYRLESIKSLKNDYSSILDKEVNVLKSLSRDNAINEMICNYYSNQQIKYVLKEKLKEREKTSSTALIERIAFPHVLVDGHIESKLFIGVSHNGITWGNKKINLICMAVINKNQLYISEVFRPIYHFASNNYLVDKTIIEETTQYLDEFLRGENNDS</sequence>
<dbReference type="PANTHER" id="PTHR30185:SF18">
    <property type="entry name" value="TRANSCRIPTIONAL REGULATOR MTLR"/>
    <property type="match status" value="1"/>
</dbReference>
<dbReference type="PROSITE" id="PS51372">
    <property type="entry name" value="PRD_2"/>
    <property type="match status" value="1"/>
</dbReference>
<dbReference type="CDD" id="cd05568">
    <property type="entry name" value="PTS_IIB_bgl_like"/>
    <property type="match status" value="1"/>
</dbReference>
<dbReference type="Gene3D" id="3.40.50.2300">
    <property type="match status" value="1"/>
</dbReference>
<dbReference type="InterPro" id="IPR036634">
    <property type="entry name" value="PRD_sf"/>
</dbReference>
<keyword evidence="3" id="KW-0805">Transcription regulation</keyword>
<dbReference type="Pfam" id="PF00874">
    <property type="entry name" value="PRD"/>
    <property type="match status" value="1"/>
</dbReference>
<evidence type="ECO:0000256" key="4">
    <source>
        <dbReference type="ARBA" id="ARBA00023159"/>
    </source>
</evidence>
<evidence type="ECO:0000256" key="2">
    <source>
        <dbReference type="ARBA" id="ARBA00022737"/>
    </source>
</evidence>
<dbReference type="InterPro" id="IPR036390">
    <property type="entry name" value="WH_DNA-bd_sf"/>
</dbReference>
<dbReference type="RefSeq" id="WP_347301561.1">
    <property type="nucleotide sequence ID" value="NZ_CP142435.1"/>
</dbReference>
<feature type="domain" description="PTS EIIA type-2" evidence="6">
    <location>
        <begin position="436"/>
        <end position="579"/>
    </location>
</feature>
<feature type="domain" description="PRD" evidence="8">
    <location>
        <begin position="239"/>
        <end position="345"/>
    </location>
</feature>
<dbReference type="Gene3D" id="3.40.930.10">
    <property type="entry name" value="Mannitol-specific EII, Chain A"/>
    <property type="match status" value="1"/>
</dbReference>
<keyword evidence="5" id="KW-0804">Transcription</keyword>
<dbReference type="PROSITE" id="PS51099">
    <property type="entry name" value="PTS_EIIB_TYPE_2"/>
    <property type="match status" value="1"/>
</dbReference>
<dbReference type="InterPro" id="IPR013196">
    <property type="entry name" value="HTH_11"/>
</dbReference>
<evidence type="ECO:0000256" key="3">
    <source>
        <dbReference type="ARBA" id="ARBA00023015"/>
    </source>
</evidence>
<keyword evidence="1" id="KW-0808">Transferase</keyword>
<dbReference type="InterPro" id="IPR036388">
    <property type="entry name" value="WH-like_DNA-bd_sf"/>
</dbReference>
<keyword evidence="4" id="KW-0010">Activator</keyword>
<dbReference type="GO" id="GO:0008982">
    <property type="term" value="F:protein-N(PI)-phosphohistidine-sugar phosphotransferase activity"/>
    <property type="evidence" value="ECO:0007669"/>
    <property type="project" value="InterPro"/>
</dbReference>
<dbReference type="Pfam" id="PF05043">
    <property type="entry name" value="Mga"/>
    <property type="match status" value="1"/>
</dbReference>
<evidence type="ECO:0000259" key="8">
    <source>
        <dbReference type="PROSITE" id="PS51372"/>
    </source>
</evidence>
<evidence type="ECO:0000256" key="1">
    <source>
        <dbReference type="ARBA" id="ARBA00022679"/>
    </source>
</evidence>
<dbReference type="PANTHER" id="PTHR30185">
    <property type="entry name" value="CRYPTIC BETA-GLUCOSIDE BGL OPERON ANTITERMINATOR"/>
    <property type="match status" value="1"/>
</dbReference>
<dbReference type="InterPro" id="IPR013011">
    <property type="entry name" value="PTS_EIIB_2"/>
</dbReference>
<dbReference type="SUPFAM" id="SSF52794">
    <property type="entry name" value="PTS system IIB component-like"/>
    <property type="match status" value="1"/>
</dbReference>
<dbReference type="Pfam" id="PF00359">
    <property type="entry name" value="PTS_EIIA_2"/>
    <property type="match status" value="1"/>
</dbReference>
<dbReference type="InterPro" id="IPR016152">
    <property type="entry name" value="PTrfase/Anion_transptr"/>
</dbReference>
<dbReference type="PROSITE" id="PS51094">
    <property type="entry name" value="PTS_EIIA_TYPE_2"/>
    <property type="match status" value="1"/>
</dbReference>
<feature type="domain" description="PTS EIIB type-2" evidence="7">
    <location>
        <begin position="349"/>
        <end position="436"/>
    </location>
</feature>
<proteinExistence type="predicted"/>
<name>A0AB74TWM9_9LACT</name>
<evidence type="ECO:0000259" key="7">
    <source>
        <dbReference type="PROSITE" id="PS51099"/>
    </source>
</evidence>
<dbReference type="InterPro" id="IPR050661">
    <property type="entry name" value="BglG_antiterminators"/>
</dbReference>
<evidence type="ECO:0000256" key="5">
    <source>
        <dbReference type="ARBA" id="ARBA00023163"/>
    </source>
</evidence>